<name>A0A382VZK1_9ZZZZ</name>
<gene>
    <name evidence="1" type="ORF">METZ01_LOCUS404826</name>
</gene>
<dbReference type="AlphaFoldDB" id="A0A382VZK1"/>
<feature type="non-terminal residue" evidence="1">
    <location>
        <position position="1"/>
    </location>
</feature>
<proteinExistence type="predicted"/>
<evidence type="ECO:0000313" key="1">
    <source>
        <dbReference type="EMBL" id="SVD51972.1"/>
    </source>
</evidence>
<feature type="non-terminal residue" evidence="1">
    <location>
        <position position="26"/>
    </location>
</feature>
<sequence length="26" mass="2941">ISGAPDRIRTCDLCLRRADVPAYYCL</sequence>
<organism evidence="1">
    <name type="scientific">marine metagenome</name>
    <dbReference type="NCBI Taxonomy" id="408172"/>
    <lineage>
        <taxon>unclassified sequences</taxon>
        <taxon>metagenomes</taxon>
        <taxon>ecological metagenomes</taxon>
    </lineage>
</organism>
<protein>
    <submittedName>
        <fullName evidence="1">Uncharacterized protein</fullName>
    </submittedName>
</protein>
<dbReference type="EMBL" id="UINC01155869">
    <property type="protein sequence ID" value="SVD51972.1"/>
    <property type="molecule type" value="Genomic_DNA"/>
</dbReference>
<accession>A0A382VZK1</accession>
<reference evidence="1" key="1">
    <citation type="submission" date="2018-05" db="EMBL/GenBank/DDBJ databases">
        <authorList>
            <person name="Lanie J.A."/>
            <person name="Ng W.-L."/>
            <person name="Kazmierczak K.M."/>
            <person name="Andrzejewski T.M."/>
            <person name="Davidsen T.M."/>
            <person name="Wayne K.J."/>
            <person name="Tettelin H."/>
            <person name="Glass J.I."/>
            <person name="Rusch D."/>
            <person name="Podicherti R."/>
            <person name="Tsui H.-C.T."/>
            <person name="Winkler M.E."/>
        </authorList>
    </citation>
    <scope>NUCLEOTIDE SEQUENCE</scope>
</reference>